<keyword evidence="8" id="KW-0445">Lipid transport</keyword>
<comment type="similarity">
    <text evidence="3">Belongs to the ATG2 family.</text>
</comment>
<evidence type="ECO:0000256" key="8">
    <source>
        <dbReference type="ARBA" id="ARBA00023055"/>
    </source>
</evidence>
<dbReference type="GO" id="GO:0061709">
    <property type="term" value="P:reticulophagy"/>
    <property type="evidence" value="ECO:0007669"/>
    <property type="project" value="TreeGrafter"/>
</dbReference>
<protein>
    <recommendedName>
        <fullName evidence="4">Autophagy-related protein 2</fullName>
    </recommendedName>
</protein>
<keyword evidence="6" id="KW-0256">Endoplasmic reticulum</keyword>
<dbReference type="GO" id="GO:0061723">
    <property type="term" value="P:glycophagy"/>
    <property type="evidence" value="ECO:0007669"/>
    <property type="project" value="TreeGrafter"/>
</dbReference>
<comment type="catalytic activity">
    <reaction evidence="11">
        <text>a 1,2-diacyl-sn-glycero-3-phosphoethanolamine(in) = a 1,2-diacyl-sn-glycero-3-phosphoethanolamine(out)</text>
        <dbReference type="Rhea" id="RHEA:38895"/>
        <dbReference type="ChEBI" id="CHEBI:64612"/>
    </reaction>
</comment>
<dbReference type="Proteomes" id="UP000541605">
    <property type="component" value="Unassembled WGS sequence"/>
</dbReference>
<evidence type="ECO:0000256" key="6">
    <source>
        <dbReference type="ARBA" id="ARBA00022824"/>
    </source>
</evidence>
<evidence type="ECO:0000256" key="11">
    <source>
        <dbReference type="ARBA" id="ARBA00024615"/>
    </source>
</evidence>
<organism evidence="13 14">
    <name type="scientific">Chaetorhynchus papuensis</name>
    <name type="common">pygmy drongo</name>
    <dbReference type="NCBI Taxonomy" id="254446"/>
    <lineage>
        <taxon>Eukaryota</taxon>
        <taxon>Metazoa</taxon>
        <taxon>Chordata</taxon>
        <taxon>Craniata</taxon>
        <taxon>Vertebrata</taxon>
        <taxon>Euteleostomi</taxon>
        <taxon>Archelosauria</taxon>
        <taxon>Archosauria</taxon>
        <taxon>Dinosauria</taxon>
        <taxon>Saurischia</taxon>
        <taxon>Theropoda</taxon>
        <taxon>Coelurosauria</taxon>
        <taxon>Aves</taxon>
        <taxon>Neognathae</taxon>
        <taxon>Neoaves</taxon>
        <taxon>Telluraves</taxon>
        <taxon>Australaves</taxon>
        <taxon>Passeriformes</taxon>
        <taxon>Rhipiduridae</taxon>
        <taxon>Chaetorhynchus</taxon>
    </lineage>
</organism>
<keyword evidence="9" id="KW-0472">Membrane</keyword>
<evidence type="ECO:0000256" key="10">
    <source>
        <dbReference type="ARBA" id="ARBA00024479"/>
    </source>
</evidence>
<dbReference type="AlphaFoldDB" id="A0A7K8JGX7"/>
<dbReference type="GO" id="GO:0006869">
    <property type="term" value="P:lipid transport"/>
    <property type="evidence" value="ECO:0007669"/>
    <property type="project" value="UniProtKB-KW"/>
</dbReference>
<dbReference type="GO" id="GO:0032266">
    <property type="term" value="F:phosphatidylinositol-3-phosphate binding"/>
    <property type="evidence" value="ECO:0007669"/>
    <property type="project" value="TreeGrafter"/>
</dbReference>
<dbReference type="GO" id="GO:0000422">
    <property type="term" value="P:autophagy of mitochondrion"/>
    <property type="evidence" value="ECO:0007669"/>
    <property type="project" value="TreeGrafter"/>
</dbReference>
<comment type="catalytic activity">
    <reaction evidence="10">
        <text>a 1,2-diacyl-sn-glycero-3-phospho-L-serine(in) = a 1,2-diacyl-sn-glycero-3-phospho-L-serine(out)</text>
        <dbReference type="Rhea" id="RHEA:38663"/>
        <dbReference type="ChEBI" id="CHEBI:57262"/>
    </reaction>
</comment>
<proteinExistence type="inferred from homology"/>
<keyword evidence="5" id="KW-0813">Transport</keyword>
<evidence type="ECO:0000256" key="9">
    <source>
        <dbReference type="ARBA" id="ARBA00023136"/>
    </source>
</evidence>
<evidence type="ECO:0000313" key="13">
    <source>
        <dbReference type="EMBL" id="NXE03403.1"/>
    </source>
</evidence>
<dbReference type="PANTHER" id="PTHR13190">
    <property type="entry name" value="AUTOPHAGY-RELATED 2, ISOFORM A"/>
    <property type="match status" value="1"/>
</dbReference>
<dbReference type="GO" id="GO:0000045">
    <property type="term" value="P:autophagosome assembly"/>
    <property type="evidence" value="ECO:0007669"/>
    <property type="project" value="TreeGrafter"/>
</dbReference>
<feature type="non-terminal residue" evidence="13">
    <location>
        <position position="204"/>
    </location>
</feature>
<evidence type="ECO:0000256" key="12">
    <source>
        <dbReference type="SAM" id="MobiDB-lite"/>
    </source>
</evidence>
<dbReference type="GO" id="GO:0034727">
    <property type="term" value="P:piecemeal microautophagy of the nucleus"/>
    <property type="evidence" value="ECO:0007669"/>
    <property type="project" value="TreeGrafter"/>
</dbReference>
<gene>
    <name evidence="13" type="primary">Atg2a_1</name>
    <name evidence="13" type="ORF">CHAPAP_R15917</name>
</gene>
<dbReference type="GO" id="GO:0005789">
    <property type="term" value="C:endoplasmic reticulum membrane"/>
    <property type="evidence" value="ECO:0007669"/>
    <property type="project" value="UniProtKB-SubCell"/>
</dbReference>
<feature type="region of interest" description="Disordered" evidence="12">
    <location>
        <begin position="49"/>
        <end position="81"/>
    </location>
</feature>
<feature type="compositionally biased region" description="Pro residues" evidence="12">
    <location>
        <begin position="53"/>
        <end position="64"/>
    </location>
</feature>
<dbReference type="InterPro" id="IPR026849">
    <property type="entry name" value="ATG2"/>
</dbReference>
<dbReference type="GO" id="GO:0043495">
    <property type="term" value="F:protein-membrane adaptor activity"/>
    <property type="evidence" value="ECO:0007669"/>
    <property type="project" value="TreeGrafter"/>
</dbReference>
<sequence length="204" mass="21229">AVDELLAGAGAPLELREGSVGAVTVTVPWAALGTEPVRLRLRHLRLVLRPRQPGAPGPGSPPPGGSQQGRDPPPEPPPLEGLEALALTIDTVLRRLQVLLDEAELRVELPPQPGGGPGGALELHLPRAEFEDTGGAPGGGPPAVLLKALRLRDLRLLWQELPPAWAQVPVSPPVLGGLLPGPSELRLRLKQNEALPGPAVGTRG</sequence>
<evidence type="ECO:0000256" key="7">
    <source>
        <dbReference type="ARBA" id="ARBA00023006"/>
    </source>
</evidence>
<evidence type="ECO:0000256" key="3">
    <source>
        <dbReference type="ARBA" id="ARBA00009714"/>
    </source>
</evidence>
<keyword evidence="7" id="KW-0072">Autophagy</keyword>
<accession>A0A7K8JGX7</accession>
<feature type="non-terminal residue" evidence="13">
    <location>
        <position position="1"/>
    </location>
</feature>
<dbReference type="PANTHER" id="PTHR13190:SF1">
    <property type="entry name" value="AUTOPHAGY-RELATED 2, ISOFORM A"/>
    <property type="match status" value="1"/>
</dbReference>
<evidence type="ECO:0000256" key="4">
    <source>
        <dbReference type="ARBA" id="ARBA00018070"/>
    </source>
</evidence>
<dbReference type="EMBL" id="VWYX01006281">
    <property type="protein sequence ID" value="NXE03403.1"/>
    <property type="molecule type" value="Genomic_DNA"/>
</dbReference>
<evidence type="ECO:0000313" key="14">
    <source>
        <dbReference type="Proteomes" id="UP000541605"/>
    </source>
</evidence>
<reference evidence="13 14" key="1">
    <citation type="submission" date="2019-09" db="EMBL/GenBank/DDBJ databases">
        <title>Bird 10,000 Genomes (B10K) Project - Family phase.</title>
        <authorList>
            <person name="Zhang G."/>
        </authorList>
    </citation>
    <scope>NUCLEOTIDE SEQUENCE [LARGE SCALE GENOMIC DNA]</scope>
    <source>
        <strain evidence="13">B10K-CU-031-19</strain>
        <tissue evidence="13">Muscle</tissue>
    </source>
</reference>
<evidence type="ECO:0000256" key="5">
    <source>
        <dbReference type="ARBA" id="ARBA00022448"/>
    </source>
</evidence>
<dbReference type="GO" id="GO:0034045">
    <property type="term" value="C:phagophore assembly site membrane"/>
    <property type="evidence" value="ECO:0007669"/>
    <property type="project" value="UniProtKB-SubCell"/>
</dbReference>
<evidence type="ECO:0000256" key="1">
    <source>
        <dbReference type="ARBA" id="ARBA00004406"/>
    </source>
</evidence>
<evidence type="ECO:0000256" key="2">
    <source>
        <dbReference type="ARBA" id="ARBA00004623"/>
    </source>
</evidence>
<name>A0A7K8JGX7_9PASS</name>
<comment type="subcellular location">
    <subcellularLocation>
        <location evidence="1">Endoplasmic reticulum membrane</location>
        <topology evidence="1">Peripheral membrane protein</topology>
    </subcellularLocation>
    <subcellularLocation>
        <location evidence="2">Preautophagosomal structure membrane</location>
        <topology evidence="2">Peripheral membrane protein</topology>
    </subcellularLocation>
</comment>
<dbReference type="GO" id="GO:0061908">
    <property type="term" value="C:phagophore"/>
    <property type="evidence" value="ECO:0007669"/>
    <property type="project" value="TreeGrafter"/>
</dbReference>
<keyword evidence="14" id="KW-1185">Reference proteome</keyword>
<comment type="caution">
    <text evidence="13">The sequence shown here is derived from an EMBL/GenBank/DDBJ whole genome shotgun (WGS) entry which is preliminary data.</text>
</comment>